<sequence>MKAQRVLQDDFDFSDALETIELELALQVQDVPGLGFDAAVDAALTSLGGQLLFRLPAAPGEYVREVAAVSMPTGDEGGRKLLLVILEQDGETMRVEDASDGHNPVADLACSMAGVLDTFAVSTAREEEPILL</sequence>
<protein>
    <submittedName>
        <fullName evidence="1">Uncharacterized protein</fullName>
    </submittedName>
</protein>
<gene>
    <name evidence="1" type="ORF">GCM10016234_03020</name>
</gene>
<keyword evidence="2" id="KW-1185">Reference proteome</keyword>
<evidence type="ECO:0000313" key="1">
    <source>
        <dbReference type="EMBL" id="GHD06087.1"/>
    </source>
</evidence>
<dbReference type="RefSeq" id="WP_189501181.1">
    <property type="nucleotide sequence ID" value="NZ_BMZQ01000001.1"/>
</dbReference>
<comment type="caution">
    <text evidence="1">The sequence shown here is derived from an EMBL/GenBank/DDBJ whole genome shotgun (WGS) entry which is preliminary data.</text>
</comment>
<organism evidence="1 2">
    <name type="scientific">Tianweitania populi</name>
    <dbReference type="NCBI Taxonomy" id="1607949"/>
    <lineage>
        <taxon>Bacteria</taxon>
        <taxon>Pseudomonadati</taxon>
        <taxon>Pseudomonadota</taxon>
        <taxon>Alphaproteobacteria</taxon>
        <taxon>Hyphomicrobiales</taxon>
        <taxon>Phyllobacteriaceae</taxon>
        <taxon>Tianweitania</taxon>
    </lineage>
</organism>
<proteinExistence type="predicted"/>
<dbReference type="Proteomes" id="UP000630142">
    <property type="component" value="Unassembled WGS sequence"/>
</dbReference>
<accession>A0A8J3DMD6</accession>
<dbReference type="AlphaFoldDB" id="A0A8J3DMD6"/>
<name>A0A8J3DMD6_9HYPH</name>
<reference evidence="1" key="1">
    <citation type="journal article" date="2014" name="Int. J. Syst. Evol. Microbiol.">
        <title>Complete genome sequence of Corynebacterium casei LMG S-19264T (=DSM 44701T), isolated from a smear-ripened cheese.</title>
        <authorList>
            <consortium name="US DOE Joint Genome Institute (JGI-PGF)"/>
            <person name="Walter F."/>
            <person name="Albersmeier A."/>
            <person name="Kalinowski J."/>
            <person name="Ruckert C."/>
        </authorList>
    </citation>
    <scope>NUCLEOTIDE SEQUENCE</scope>
    <source>
        <strain evidence="1">KCTC 42249</strain>
    </source>
</reference>
<dbReference type="EMBL" id="BMZQ01000001">
    <property type="protein sequence ID" value="GHD06087.1"/>
    <property type="molecule type" value="Genomic_DNA"/>
</dbReference>
<reference evidence="1" key="2">
    <citation type="submission" date="2020-09" db="EMBL/GenBank/DDBJ databases">
        <authorList>
            <person name="Sun Q."/>
            <person name="Kim S."/>
        </authorList>
    </citation>
    <scope>NUCLEOTIDE SEQUENCE</scope>
    <source>
        <strain evidence="1">KCTC 42249</strain>
    </source>
</reference>
<evidence type="ECO:0000313" key="2">
    <source>
        <dbReference type="Proteomes" id="UP000630142"/>
    </source>
</evidence>